<sequence length="211" mass="24010">MANDKEVETSSKDGNKSDVSNPLFIHHFDHPGMVLKTDPDEFSLWQRCNDMIISWILNSLDHDIADSVIYSDTAHDIWEDLKECLSQSNVPRIFQIERDIASLTQDQMSVAAHYTRLKGLWDELASYSDVPTYTCAAMKDHADERNRVMQFLMGLNDSYDAARGQILLMQPLPSIPNIYSLISQKEKQRQLGTPRTTLEPVAIVVCQHRGS</sequence>
<proteinExistence type="predicted"/>
<protein>
    <recommendedName>
        <fullName evidence="1">Retrotransposon gag domain-containing protein</fullName>
    </recommendedName>
</protein>
<evidence type="ECO:0000313" key="2">
    <source>
        <dbReference type="EMBL" id="KAI5332774.1"/>
    </source>
</evidence>
<accession>A0AAD4VWU6</accession>
<gene>
    <name evidence="2" type="ORF">L3X38_022903</name>
</gene>
<dbReference type="Proteomes" id="UP001054821">
    <property type="component" value="Chromosome 4"/>
</dbReference>
<dbReference type="PANTHER" id="PTHR37610:SF97">
    <property type="entry name" value="RETROTRANSPOSON GAG DOMAIN-CONTAINING PROTEIN"/>
    <property type="match status" value="1"/>
</dbReference>
<dbReference type="EMBL" id="JAJFAZ020000004">
    <property type="protein sequence ID" value="KAI5332774.1"/>
    <property type="molecule type" value="Genomic_DNA"/>
</dbReference>
<evidence type="ECO:0000259" key="1">
    <source>
        <dbReference type="Pfam" id="PF03732"/>
    </source>
</evidence>
<reference evidence="2 3" key="1">
    <citation type="journal article" date="2022" name="G3 (Bethesda)">
        <title>Whole-genome sequence and methylome profiling of the almond [Prunus dulcis (Mill.) D.A. Webb] cultivar 'Nonpareil'.</title>
        <authorList>
            <person name="D'Amico-Willman K.M."/>
            <person name="Ouma W.Z."/>
            <person name="Meulia T."/>
            <person name="Sideli G.M."/>
            <person name="Gradziel T.M."/>
            <person name="Fresnedo-Ramirez J."/>
        </authorList>
    </citation>
    <scope>NUCLEOTIDE SEQUENCE [LARGE SCALE GENOMIC DNA]</scope>
    <source>
        <strain evidence="2">Clone GOH B32 T37-40</strain>
    </source>
</reference>
<evidence type="ECO:0000313" key="3">
    <source>
        <dbReference type="Proteomes" id="UP001054821"/>
    </source>
</evidence>
<comment type="caution">
    <text evidence="2">The sequence shown here is derived from an EMBL/GenBank/DDBJ whole genome shotgun (WGS) entry which is preliminary data.</text>
</comment>
<dbReference type="AlphaFoldDB" id="A0AAD4VWU6"/>
<name>A0AAD4VWU6_PRUDU</name>
<feature type="domain" description="Retrotransposon gag" evidence="1">
    <location>
        <begin position="58"/>
        <end position="156"/>
    </location>
</feature>
<dbReference type="InterPro" id="IPR005162">
    <property type="entry name" value="Retrotrans_gag_dom"/>
</dbReference>
<dbReference type="Pfam" id="PF03732">
    <property type="entry name" value="Retrotrans_gag"/>
    <property type="match status" value="1"/>
</dbReference>
<organism evidence="2 3">
    <name type="scientific">Prunus dulcis</name>
    <name type="common">Almond</name>
    <name type="synonym">Amygdalus dulcis</name>
    <dbReference type="NCBI Taxonomy" id="3755"/>
    <lineage>
        <taxon>Eukaryota</taxon>
        <taxon>Viridiplantae</taxon>
        <taxon>Streptophyta</taxon>
        <taxon>Embryophyta</taxon>
        <taxon>Tracheophyta</taxon>
        <taxon>Spermatophyta</taxon>
        <taxon>Magnoliopsida</taxon>
        <taxon>eudicotyledons</taxon>
        <taxon>Gunneridae</taxon>
        <taxon>Pentapetalae</taxon>
        <taxon>rosids</taxon>
        <taxon>fabids</taxon>
        <taxon>Rosales</taxon>
        <taxon>Rosaceae</taxon>
        <taxon>Amygdaloideae</taxon>
        <taxon>Amygdaleae</taxon>
        <taxon>Prunus</taxon>
    </lineage>
</organism>
<keyword evidence="3" id="KW-1185">Reference proteome</keyword>
<dbReference type="PANTHER" id="PTHR37610">
    <property type="entry name" value="CCHC-TYPE DOMAIN-CONTAINING PROTEIN"/>
    <property type="match status" value="1"/>
</dbReference>